<evidence type="ECO:0000256" key="1">
    <source>
        <dbReference type="SAM" id="MobiDB-lite"/>
    </source>
</evidence>
<evidence type="ECO:0000313" key="3">
    <source>
        <dbReference type="Proteomes" id="UP000704467"/>
    </source>
</evidence>
<comment type="caution">
    <text evidence="2">The sequence shown here is derived from an EMBL/GenBank/DDBJ whole genome shotgun (WGS) entry which is preliminary data.</text>
</comment>
<protein>
    <submittedName>
        <fullName evidence="2">Recombinase RecT</fullName>
    </submittedName>
</protein>
<sequence length="349" mass="37996">MNVTVTVDLRQEREMNQLATRETSINTVSVSAGATGSNIAPQNLGEVVRFAEVMSKADIALPKHLRNNAGACMAVAMQALEWQMSPFAVASKSYSVNGTIAYEAQLIAAVVNTRSGIKGRLKYEYKGTGNDMTCTVSGILDGETYEYTSPSVGSITTKNSPLWKSDPQQQLGYFAARSWARRYVPEVLLGVYDREEAQDFQGADNAKNITPVQTVADPFGDEPQSAKVEEAEIVTEEPETPASEPDTGEQGASEPSFTDADADAWVLKSVNMLIASAMIGGDMEIMRNQYRVVKQNAPERVDLPTMGRVNTVSMFLAKVMDGEEEFDKARIANLSKLSAEQINDLPEVN</sequence>
<feature type="region of interest" description="Disordered" evidence="1">
    <location>
        <begin position="214"/>
        <end position="257"/>
    </location>
</feature>
<accession>A0ABX1DP18</accession>
<gene>
    <name evidence="2" type="ORF">HED55_08170</name>
</gene>
<dbReference type="EMBL" id="JAAVLN010000001">
    <property type="protein sequence ID" value="NKC03322.1"/>
    <property type="molecule type" value="Genomic_DNA"/>
</dbReference>
<reference evidence="2 3" key="1">
    <citation type="submission" date="2020-03" db="EMBL/GenBank/DDBJ databases">
        <title>Whole genome sequencing of clinical and environmental type strains of Ochrobactrum.</title>
        <authorList>
            <person name="Dharne M."/>
        </authorList>
    </citation>
    <scope>NUCLEOTIDE SEQUENCE [LARGE SCALE GENOMIC DNA]</scope>
    <source>
        <strain evidence="2 3">CIP 109452</strain>
    </source>
</reference>
<evidence type="ECO:0000313" key="2">
    <source>
        <dbReference type="EMBL" id="NKC03322.1"/>
    </source>
</evidence>
<dbReference type="InterPro" id="IPR018330">
    <property type="entry name" value="RecT_fam"/>
</dbReference>
<name>A0ABX1DP18_9HYPH</name>
<dbReference type="Pfam" id="PF03837">
    <property type="entry name" value="RecT"/>
    <property type="match status" value="1"/>
</dbReference>
<dbReference type="Proteomes" id="UP000704467">
    <property type="component" value="Unassembled WGS sequence"/>
</dbReference>
<keyword evidence="3" id="KW-1185">Reference proteome</keyword>
<organism evidence="2 3">
    <name type="scientific">Brucella haematophila</name>
    <dbReference type="NCBI Taxonomy" id="419474"/>
    <lineage>
        <taxon>Bacteria</taxon>
        <taxon>Pseudomonadati</taxon>
        <taxon>Pseudomonadota</taxon>
        <taxon>Alphaproteobacteria</taxon>
        <taxon>Hyphomicrobiales</taxon>
        <taxon>Brucellaceae</taxon>
        <taxon>Brucella/Ochrobactrum group</taxon>
        <taxon>Brucella</taxon>
    </lineage>
</organism>
<proteinExistence type="predicted"/>